<evidence type="ECO:0000313" key="4">
    <source>
        <dbReference type="Proteomes" id="UP000237771"/>
    </source>
</evidence>
<keyword evidence="4" id="KW-1185">Reference proteome</keyword>
<dbReference type="SUPFAM" id="SSF88659">
    <property type="entry name" value="Sigma3 and sigma4 domains of RNA polymerase sigma factors"/>
    <property type="match status" value="1"/>
</dbReference>
<dbReference type="EMBL" id="PVUB01000009">
    <property type="protein sequence ID" value="PRZ21217.1"/>
    <property type="molecule type" value="Genomic_DNA"/>
</dbReference>
<evidence type="ECO:0000313" key="1">
    <source>
        <dbReference type="EMBL" id="PRZ21217.1"/>
    </source>
</evidence>
<proteinExistence type="predicted"/>
<reference evidence="1 4" key="3">
    <citation type="submission" date="2018-03" db="EMBL/GenBank/DDBJ databases">
        <title>Genomic Encyclopedia of Archaeal and Bacterial Type Strains, Phase II (KMG-II): from individual species to whole genera.</title>
        <authorList>
            <person name="Goeker M."/>
        </authorList>
    </citation>
    <scope>NUCLEOTIDE SEQUENCE [LARGE SCALE GENOMIC DNA]</scope>
    <source>
        <strain evidence="1 4">DSM 17797</strain>
    </source>
</reference>
<protein>
    <submittedName>
        <fullName evidence="2">Uncharacterized protein</fullName>
    </submittedName>
</protein>
<dbReference type="InterPro" id="IPR013324">
    <property type="entry name" value="RNA_pol_sigma_r3/r4-like"/>
</dbReference>
<reference evidence="3" key="2">
    <citation type="submission" date="2016-11" db="EMBL/GenBank/DDBJ databases">
        <authorList>
            <person name="Varghese N."/>
            <person name="Submissions S."/>
        </authorList>
    </citation>
    <scope>NUCLEOTIDE SEQUENCE [LARGE SCALE GENOMIC DNA]</scope>
    <source>
        <strain evidence="3">DSM 19729</strain>
    </source>
</reference>
<reference evidence="2" key="1">
    <citation type="submission" date="2016-11" db="EMBL/GenBank/DDBJ databases">
        <authorList>
            <person name="Jaros S."/>
            <person name="Januszkiewicz K."/>
            <person name="Wedrychowicz H."/>
        </authorList>
    </citation>
    <scope>NUCLEOTIDE SEQUENCE [LARGE SCALE GENOMIC DNA]</scope>
    <source>
        <strain evidence="2">DSM 19729</strain>
    </source>
</reference>
<evidence type="ECO:0000313" key="2">
    <source>
        <dbReference type="EMBL" id="SHH33777.1"/>
    </source>
</evidence>
<organism evidence="2 3">
    <name type="scientific">Flavobacterium granuli</name>
    <dbReference type="NCBI Taxonomy" id="280093"/>
    <lineage>
        <taxon>Bacteria</taxon>
        <taxon>Pseudomonadati</taxon>
        <taxon>Bacteroidota</taxon>
        <taxon>Flavobacteriia</taxon>
        <taxon>Flavobacteriales</taxon>
        <taxon>Flavobacteriaceae</taxon>
        <taxon>Flavobacterium</taxon>
    </lineage>
</organism>
<gene>
    <name evidence="1" type="ORF">BC624_10970</name>
    <name evidence="2" type="ORF">SAMN05443373_11170</name>
</gene>
<dbReference type="Proteomes" id="UP000237771">
    <property type="component" value="Unassembled WGS sequence"/>
</dbReference>
<dbReference type="STRING" id="280093.SAMN05443373_11170"/>
<dbReference type="EMBL" id="FQWO01000011">
    <property type="protein sequence ID" value="SHH33777.1"/>
    <property type="molecule type" value="Genomic_DNA"/>
</dbReference>
<sequence length="52" mass="6019">MLLLQKLEFNNQEIADLLGVTPDAIKKSKQRLKKKLGTKFNILFNTEKMIQS</sequence>
<evidence type="ECO:0000313" key="3">
    <source>
        <dbReference type="Proteomes" id="UP000184384"/>
    </source>
</evidence>
<dbReference type="AlphaFoldDB" id="A0A1M5S5A2"/>
<name>A0A1M5S5A2_9FLAO</name>
<accession>A0A1M5S5A2</accession>
<dbReference type="Proteomes" id="UP000184384">
    <property type="component" value="Unassembled WGS sequence"/>
</dbReference>